<gene>
    <name evidence="13" type="primary">pknB</name>
    <name evidence="13" type="ORF">FYJ55_06795</name>
</gene>
<dbReference type="Gene3D" id="1.10.510.10">
    <property type="entry name" value="Transferase(Phosphotransferase) domain 1"/>
    <property type="match status" value="1"/>
</dbReference>
<dbReference type="FunFam" id="3.30.200.20:FF:000035">
    <property type="entry name" value="Serine/threonine protein kinase Stk1"/>
    <property type="match status" value="1"/>
</dbReference>
<dbReference type="InterPro" id="IPR005543">
    <property type="entry name" value="PASTA_dom"/>
</dbReference>
<evidence type="ECO:0000259" key="11">
    <source>
        <dbReference type="PROSITE" id="PS50011"/>
    </source>
</evidence>
<dbReference type="Pfam" id="PF00069">
    <property type="entry name" value="Pkinase"/>
    <property type="match status" value="1"/>
</dbReference>
<dbReference type="PROSITE" id="PS00107">
    <property type="entry name" value="PROTEIN_KINASE_ATP"/>
    <property type="match status" value="1"/>
</dbReference>
<organism evidence="13 14">
    <name type="scientific">Holdemanella porci</name>
    <dbReference type="NCBI Taxonomy" id="2652276"/>
    <lineage>
        <taxon>Bacteria</taxon>
        <taxon>Bacillati</taxon>
        <taxon>Bacillota</taxon>
        <taxon>Erysipelotrichia</taxon>
        <taxon>Erysipelotrichales</taxon>
        <taxon>Erysipelotrichaceae</taxon>
        <taxon>Holdemanella</taxon>
    </lineage>
</organism>
<dbReference type="RefSeq" id="WP_154556189.1">
    <property type="nucleotide sequence ID" value="NZ_VUMR01000033.1"/>
</dbReference>
<dbReference type="GO" id="GO:0004674">
    <property type="term" value="F:protein serine/threonine kinase activity"/>
    <property type="evidence" value="ECO:0007669"/>
    <property type="project" value="UniProtKB-KW"/>
</dbReference>
<evidence type="ECO:0000256" key="4">
    <source>
        <dbReference type="ARBA" id="ARBA00022741"/>
    </source>
</evidence>
<dbReference type="GeneID" id="93158998"/>
<dbReference type="NCBIfam" id="NF033483">
    <property type="entry name" value="PknB_PASTA_kin"/>
    <property type="match status" value="1"/>
</dbReference>
<protein>
    <recommendedName>
        <fullName evidence="1">non-specific serine/threonine protein kinase</fullName>
        <ecNumber evidence="1">2.7.11.1</ecNumber>
    </recommendedName>
</protein>
<feature type="binding site" evidence="9">
    <location>
        <position position="39"/>
    </location>
    <ligand>
        <name>ATP</name>
        <dbReference type="ChEBI" id="CHEBI:30616"/>
    </ligand>
</feature>
<dbReference type="Proteomes" id="UP000434241">
    <property type="component" value="Unassembled WGS sequence"/>
</dbReference>
<sequence length="555" mass="61799">MMMEQIANRYEILSLIGQGGMADVYKAKDMILNRIVAIKVLRDKLSGDAMALVRFQREASAASRLSHPNVVDIYDVGEYEGMHYIVMEYIRGRTLKDLIAQRGALDVDEAIGIMKQLISAIDHAHDHNIIHRDIKPQNVLVKDDGTIKITDFGIAVAHGSVQLTFNNTVMGSAHYLAPETTQGKEPNAQVDIYSLGIVFYELLTGHVPFTGKTPTEIAIKHLRKPMPYVRDFNPDIPQSVENIILKATAKNLDDRYVSCKEMLYDLMHCMDIEYRDMKRIKVDVSSNKELMKYDNGHIGFEDEESEKEEKKKRNWIPTVMISAAVVISIVVLVLIASITGIIKISGFLGYQTMPNVVNLTPDEAIDVLQDAHFNTSRVTYVYKANDKYEKGKVIKASYKEGEVILNDAKIVLTVSKGSTYLVPDFTDGSYSEAAYELAKNCPNVQIEVEYEGSKDMDPGIVLQQKGLTPGKRIDPDSKETITFVVSTYPSIVIPSDLIGQDVLDAKDELNDLGIAVVLSHIENGQGSNKVMSVSPDVGTKYVQEGTNSVVTLYYD</sequence>
<keyword evidence="10" id="KW-1133">Transmembrane helix</keyword>
<feature type="domain" description="Protein kinase" evidence="11">
    <location>
        <begin position="10"/>
        <end position="267"/>
    </location>
</feature>
<reference evidence="13 14" key="1">
    <citation type="submission" date="2019-08" db="EMBL/GenBank/DDBJ databases">
        <title>In-depth cultivation of the pig gut microbiome towards novel bacterial diversity and tailored functional studies.</title>
        <authorList>
            <person name="Wylensek D."/>
            <person name="Hitch T.C.A."/>
            <person name="Clavel T."/>
        </authorList>
    </citation>
    <scope>NUCLEOTIDE SEQUENCE [LARGE SCALE GENOMIC DNA]</scope>
    <source>
        <strain evidence="13 14">LKV-472-APC-3</strain>
    </source>
</reference>
<dbReference type="PROSITE" id="PS51178">
    <property type="entry name" value="PASTA"/>
    <property type="match status" value="2"/>
</dbReference>
<keyword evidence="6 9" id="KW-0067">ATP-binding</keyword>
<feature type="transmembrane region" description="Helical" evidence="10">
    <location>
        <begin position="315"/>
        <end position="342"/>
    </location>
</feature>
<evidence type="ECO:0000259" key="12">
    <source>
        <dbReference type="PROSITE" id="PS51178"/>
    </source>
</evidence>
<evidence type="ECO:0000256" key="10">
    <source>
        <dbReference type="SAM" id="Phobius"/>
    </source>
</evidence>
<dbReference type="PANTHER" id="PTHR43289">
    <property type="entry name" value="MITOGEN-ACTIVATED PROTEIN KINASE KINASE KINASE 20-RELATED"/>
    <property type="match status" value="1"/>
</dbReference>
<comment type="catalytic activity">
    <reaction evidence="7">
        <text>L-threonyl-[protein] + ATP = O-phospho-L-threonyl-[protein] + ADP + H(+)</text>
        <dbReference type="Rhea" id="RHEA:46608"/>
        <dbReference type="Rhea" id="RHEA-COMP:11060"/>
        <dbReference type="Rhea" id="RHEA-COMP:11605"/>
        <dbReference type="ChEBI" id="CHEBI:15378"/>
        <dbReference type="ChEBI" id="CHEBI:30013"/>
        <dbReference type="ChEBI" id="CHEBI:30616"/>
        <dbReference type="ChEBI" id="CHEBI:61977"/>
        <dbReference type="ChEBI" id="CHEBI:456216"/>
        <dbReference type="EC" id="2.7.11.1"/>
    </reaction>
</comment>
<dbReference type="Gene3D" id="3.30.10.20">
    <property type="match status" value="2"/>
</dbReference>
<keyword evidence="4 9" id="KW-0547">Nucleotide-binding</keyword>
<dbReference type="SMART" id="SM00740">
    <property type="entry name" value="PASTA"/>
    <property type="match status" value="3"/>
</dbReference>
<dbReference type="SMART" id="SM00220">
    <property type="entry name" value="S_TKc"/>
    <property type="match status" value="1"/>
</dbReference>
<comment type="caution">
    <text evidence="13">The sequence shown here is derived from an EMBL/GenBank/DDBJ whole genome shotgun (WGS) entry which is preliminary data.</text>
</comment>
<dbReference type="CDD" id="cd06577">
    <property type="entry name" value="PASTA_pknB"/>
    <property type="match status" value="2"/>
</dbReference>
<dbReference type="InterPro" id="IPR008271">
    <property type="entry name" value="Ser/Thr_kinase_AS"/>
</dbReference>
<dbReference type="PANTHER" id="PTHR43289:SF34">
    <property type="entry name" value="SERINE_THREONINE-PROTEIN KINASE YBDM-RELATED"/>
    <property type="match status" value="1"/>
</dbReference>
<name>A0A6N7VFM6_9FIRM</name>
<keyword evidence="10" id="KW-0472">Membrane</keyword>
<dbReference type="EC" id="2.7.11.1" evidence="1"/>
<keyword evidence="3" id="KW-0808">Transferase</keyword>
<evidence type="ECO:0000256" key="7">
    <source>
        <dbReference type="ARBA" id="ARBA00047899"/>
    </source>
</evidence>
<dbReference type="InterPro" id="IPR017441">
    <property type="entry name" value="Protein_kinase_ATP_BS"/>
</dbReference>
<dbReference type="InterPro" id="IPR000719">
    <property type="entry name" value="Prot_kinase_dom"/>
</dbReference>
<dbReference type="InterPro" id="IPR011009">
    <property type="entry name" value="Kinase-like_dom_sf"/>
</dbReference>
<dbReference type="SUPFAM" id="SSF56112">
    <property type="entry name" value="Protein kinase-like (PK-like)"/>
    <property type="match status" value="1"/>
</dbReference>
<keyword evidence="5 13" id="KW-0418">Kinase</keyword>
<proteinExistence type="predicted"/>
<evidence type="ECO:0000256" key="1">
    <source>
        <dbReference type="ARBA" id="ARBA00012513"/>
    </source>
</evidence>
<feature type="domain" description="PASTA" evidence="12">
    <location>
        <begin position="488"/>
        <end position="555"/>
    </location>
</feature>
<evidence type="ECO:0000256" key="3">
    <source>
        <dbReference type="ARBA" id="ARBA00022679"/>
    </source>
</evidence>
<evidence type="ECO:0000313" key="14">
    <source>
        <dbReference type="Proteomes" id="UP000434241"/>
    </source>
</evidence>
<keyword evidence="14" id="KW-1185">Reference proteome</keyword>
<evidence type="ECO:0000256" key="9">
    <source>
        <dbReference type="PROSITE-ProRule" id="PRU10141"/>
    </source>
</evidence>
<evidence type="ECO:0000256" key="8">
    <source>
        <dbReference type="ARBA" id="ARBA00048679"/>
    </source>
</evidence>
<dbReference type="PROSITE" id="PS50011">
    <property type="entry name" value="PROTEIN_KINASE_DOM"/>
    <property type="match status" value="1"/>
</dbReference>
<keyword evidence="2" id="KW-0723">Serine/threonine-protein kinase</keyword>
<feature type="domain" description="PASTA" evidence="12">
    <location>
        <begin position="349"/>
        <end position="416"/>
    </location>
</feature>
<dbReference type="PROSITE" id="PS00108">
    <property type="entry name" value="PROTEIN_KINASE_ST"/>
    <property type="match status" value="1"/>
</dbReference>
<dbReference type="Gene3D" id="3.30.200.20">
    <property type="entry name" value="Phosphorylase Kinase, domain 1"/>
    <property type="match status" value="1"/>
</dbReference>
<dbReference type="AlphaFoldDB" id="A0A6N7VFM6"/>
<dbReference type="EMBL" id="VUMR01000033">
    <property type="protein sequence ID" value="MSS56601.1"/>
    <property type="molecule type" value="Genomic_DNA"/>
</dbReference>
<accession>A0A6N7VFM6</accession>
<dbReference type="Pfam" id="PF03793">
    <property type="entry name" value="PASTA"/>
    <property type="match status" value="2"/>
</dbReference>
<dbReference type="CDD" id="cd14014">
    <property type="entry name" value="STKc_PknB_like"/>
    <property type="match status" value="1"/>
</dbReference>
<dbReference type="GO" id="GO:0005524">
    <property type="term" value="F:ATP binding"/>
    <property type="evidence" value="ECO:0007669"/>
    <property type="project" value="UniProtKB-UniRule"/>
</dbReference>
<evidence type="ECO:0000256" key="2">
    <source>
        <dbReference type="ARBA" id="ARBA00022527"/>
    </source>
</evidence>
<dbReference type="FunFam" id="1.10.510.10:FF:000021">
    <property type="entry name" value="Serine/threonine protein kinase"/>
    <property type="match status" value="1"/>
</dbReference>
<evidence type="ECO:0000256" key="6">
    <source>
        <dbReference type="ARBA" id="ARBA00022840"/>
    </source>
</evidence>
<evidence type="ECO:0000256" key="5">
    <source>
        <dbReference type="ARBA" id="ARBA00022777"/>
    </source>
</evidence>
<keyword evidence="10" id="KW-0812">Transmembrane</keyword>
<evidence type="ECO:0000313" key="13">
    <source>
        <dbReference type="EMBL" id="MSS56601.1"/>
    </source>
</evidence>
<comment type="catalytic activity">
    <reaction evidence="8">
        <text>L-seryl-[protein] + ATP = O-phospho-L-seryl-[protein] + ADP + H(+)</text>
        <dbReference type="Rhea" id="RHEA:17989"/>
        <dbReference type="Rhea" id="RHEA-COMP:9863"/>
        <dbReference type="Rhea" id="RHEA-COMP:11604"/>
        <dbReference type="ChEBI" id="CHEBI:15378"/>
        <dbReference type="ChEBI" id="CHEBI:29999"/>
        <dbReference type="ChEBI" id="CHEBI:30616"/>
        <dbReference type="ChEBI" id="CHEBI:83421"/>
        <dbReference type="ChEBI" id="CHEBI:456216"/>
        <dbReference type="EC" id="2.7.11.1"/>
    </reaction>
</comment>